<dbReference type="RefSeq" id="WP_184174359.1">
    <property type="nucleotide sequence ID" value="NZ_JACHGF010000003.1"/>
</dbReference>
<protein>
    <recommendedName>
        <fullName evidence="3">M15 family metallopeptidase</fullName>
    </recommendedName>
</protein>
<dbReference type="Proteomes" id="UP000557307">
    <property type="component" value="Unassembled WGS sequence"/>
</dbReference>
<dbReference type="Gene3D" id="3.30.1380.10">
    <property type="match status" value="1"/>
</dbReference>
<evidence type="ECO:0000313" key="1">
    <source>
        <dbReference type="EMBL" id="MBB5284420.1"/>
    </source>
</evidence>
<dbReference type="CDD" id="cd14845">
    <property type="entry name" value="L-Ala-D-Glu_peptidase_like"/>
    <property type="match status" value="1"/>
</dbReference>
<organism evidence="1 2">
    <name type="scientific">Rhabdobacter roseus</name>
    <dbReference type="NCBI Taxonomy" id="1655419"/>
    <lineage>
        <taxon>Bacteria</taxon>
        <taxon>Pseudomonadati</taxon>
        <taxon>Bacteroidota</taxon>
        <taxon>Cytophagia</taxon>
        <taxon>Cytophagales</taxon>
        <taxon>Cytophagaceae</taxon>
        <taxon>Rhabdobacter</taxon>
    </lineage>
</organism>
<dbReference type="AlphaFoldDB" id="A0A840TWV1"/>
<dbReference type="EMBL" id="JACHGF010000003">
    <property type="protein sequence ID" value="MBB5284420.1"/>
    <property type="molecule type" value="Genomic_DNA"/>
</dbReference>
<keyword evidence="2" id="KW-1185">Reference proteome</keyword>
<accession>A0A840TWV1</accession>
<sequence>MNIQDIFLDPVQAPAAPVLLSNRDIRRAHKRLQLAWEHLLRVWAQRHPDDPVPFLSQVYRSAIEQRAYYAQGRESLSVINELRDKAGLAPIDAEEAWRKVTNSPPGRSKHERTPSEAIDVAFVKKGTKRDLDWTPRLFLQVAKILREFDPKITWGADWNRNWNTKDERFIDSPHFEI</sequence>
<name>A0A840TWV1_9BACT</name>
<gene>
    <name evidence="1" type="ORF">HNQ92_002563</name>
</gene>
<evidence type="ECO:0000313" key="2">
    <source>
        <dbReference type="Proteomes" id="UP000557307"/>
    </source>
</evidence>
<dbReference type="InterPro" id="IPR009045">
    <property type="entry name" value="Zn_M74/Hedgehog-like"/>
</dbReference>
<dbReference type="SUPFAM" id="SSF55166">
    <property type="entry name" value="Hedgehog/DD-peptidase"/>
    <property type="match status" value="1"/>
</dbReference>
<comment type="caution">
    <text evidence="1">The sequence shown here is derived from an EMBL/GenBank/DDBJ whole genome shotgun (WGS) entry which is preliminary data.</text>
</comment>
<evidence type="ECO:0008006" key="3">
    <source>
        <dbReference type="Google" id="ProtNLM"/>
    </source>
</evidence>
<proteinExistence type="predicted"/>
<reference evidence="1 2" key="1">
    <citation type="submission" date="2020-08" db="EMBL/GenBank/DDBJ databases">
        <title>Genomic Encyclopedia of Type Strains, Phase IV (KMG-IV): sequencing the most valuable type-strain genomes for metagenomic binning, comparative biology and taxonomic classification.</title>
        <authorList>
            <person name="Goeker M."/>
        </authorList>
    </citation>
    <scope>NUCLEOTIDE SEQUENCE [LARGE SCALE GENOMIC DNA]</scope>
    <source>
        <strain evidence="1 2">DSM 105074</strain>
    </source>
</reference>